<evidence type="ECO:0000313" key="1">
    <source>
        <dbReference type="EMBL" id="PHJ21960.1"/>
    </source>
</evidence>
<dbReference type="GeneID" id="94427600"/>
<dbReference type="AlphaFoldDB" id="A0A2C6KNA3"/>
<dbReference type="EMBL" id="MIGC01001933">
    <property type="protein sequence ID" value="PHJ21960.1"/>
    <property type="molecule type" value="Genomic_DNA"/>
</dbReference>
<dbReference type="RefSeq" id="XP_067923639.1">
    <property type="nucleotide sequence ID" value="XM_068064389.1"/>
</dbReference>
<dbReference type="VEuPathDB" id="ToxoDB:CSUI_004196"/>
<proteinExistence type="predicted"/>
<sequence>MMLERGYRTSARHANWLYIQKLCAKRDFVISDTDIENIVNCETGNLVSTPLEAQPRHFWTTIRSFRRSWWTLETAIARMIPLSRRTPTRPYS</sequence>
<protein>
    <submittedName>
        <fullName evidence="1">Uncharacterized protein</fullName>
    </submittedName>
</protein>
<reference evidence="1 2" key="1">
    <citation type="journal article" date="2017" name="Int. J. Parasitol.">
        <title>The genome of the protozoan parasite Cystoisospora suis and a reverse vaccinology approach to identify vaccine candidates.</title>
        <authorList>
            <person name="Palmieri N."/>
            <person name="Shrestha A."/>
            <person name="Ruttkowski B."/>
            <person name="Beck T."/>
            <person name="Vogl C."/>
            <person name="Tomley F."/>
            <person name="Blake D.P."/>
            <person name="Joachim A."/>
        </authorList>
    </citation>
    <scope>NUCLEOTIDE SEQUENCE [LARGE SCALE GENOMIC DNA]</scope>
    <source>
        <strain evidence="1 2">Wien I</strain>
    </source>
</reference>
<organism evidence="1 2">
    <name type="scientific">Cystoisospora suis</name>
    <dbReference type="NCBI Taxonomy" id="483139"/>
    <lineage>
        <taxon>Eukaryota</taxon>
        <taxon>Sar</taxon>
        <taxon>Alveolata</taxon>
        <taxon>Apicomplexa</taxon>
        <taxon>Conoidasida</taxon>
        <taxon>Coccidia</taxon>
        <taxon>Eucoccidiorida</taxon>
        <taxon>Eimeriorina</taxon>
        <taxon>Sarcocystidae</taxon>
        <taxon>Cystoisospora</taxon>
    </lineage>
</organism>
<name>A0A2C6KNA3_9APIC</name>
<dbReference type="Proteomes" id="UP000221165">
    <property type="component" value="Unassembled WGS sequence"/>
</dbReference>
<gene>
    <name evidence="1" type="ORF">CSUI_004196</name>
</gene>
<evidence type="ECO:0000313" key="2">
    <source>
        <dbReference type="Proteomes" id="UP000221165"/>
    </source>
</evidence>
<comment type="caution">
    <text evidence="1">The sequence shown here is derived from an EMBL/GenBank/DDBJ whole genome shotgun (WGS) entry which is preliminary data.</text>
</comment>
<accession>A0A2C6KNA3</accession>
<keyword evidence="2" id="KW-1185">Reference proteome</keyword>